<comment type="caution">
    <text evidence="2">The sequence shown here is derived from an EMBL/GenBank/DDBJ whole genome shotgun (WGS) entry which is preliminary data.</text>
</comment>
<evidence type="ECO:0000256" key="1">
    <source>
        <dbReference type="SAM" id="MobiDB-lite"/>
    </source>
</evidence>
<protein>
    <submittedName>
        <fullName evidence="2">Uncharacterized protein</fullName>
    </submittedName>
</protein>
<dbReference type="AlphaFoldDB" id="A0AAP0HRQ9"/>
<proteinExistence type="predicted"/>
<evidence type="ECO:0000313" key="3">
    <source>
        <dbReference type="Proteomes" id="UP001419268"/>
    </source>
</evidence>
<sequence length="91" mass="10654">MRGSRTEPITFVHDLVVQSQVLFNIKVSNKEERERIVVRRFKFEEPRLEQIQDLEAREMNKRREGKSGEARAALRRSVRDNGLSSKGDVRS</sequence>
<feature type="region of interest" description="Disordered" evidence="1">
    <location>
        <begin position="56"/>
        <end position="91"/>
    </location>
</feature>
<evidence type="ECO:0000313" key="2">
    <source>
        <dbReference type="EMBL" id="KAK9094141.1"/>
    </source>
</evidence>
<gene>
    <name evidence="2" type="ORF">Scep_025610</name>
</gene>
<reference evidence="2 3" key="1">
    <citation type="submission" date="2024-01" db="EMBL/GenBank/DDBJ databases">
        <title>Genome assemblies of Stephania.</title>
        <authorList>
            <person name="Yang L."/>
        </authorList>
    </citation>
    <scope>NUCLEOTIDE SEQUENCE [LARGE SCALE GENOMIC DNA]</scope>
    <source>
        <strain evidence="2">JXDWG</strain>
        <tissue evidence="2">Leaf</tissue>
    </source>
</reference>
<dbReference type="EMBL" id="JBBNAG010000011">
    <property type="protein sequence ID" value="KAK9094141.1"/>
    <property type="molecule type" value="Genomic_DNA"/>
</dbReference>
<name>A0AAP0HRQ9_9MAGN</name>
<accession>A0AAP0HRQ9</accession>
<dbReference type="Proteomes" id="UP001419268">
    <property type="component" value="Unassembled WGS sequence"/>
</dbReference>
<feature type="compositionally biased region" description="Basic and acidic residues" evidence="1">
    <location>
        <begin position="56"/>
        <end position="69"/>
    </location>
</feature>
<keyword evidence="3" id="KW-1185">Reference proteome</keyword>
<organism evidence="2 3">
    <name type="scientific">Stephania cephalantha</name>
    <dbReference type="NCBI Taxonomy" id="152367"/>
    <lineage>
        <taxon>Eukaryota</taxon>
        <taxon>Viridiplantae</taxon>
        <taxon>Streptophyta</taxon>
        <taxon>Embryophyta</taxon>
        <taxon>Tracheophyta</taxon>
        <taxon>Spermatophyta</taxon>
        <taxon>Magnoliopsida</taxon>
        <taxon>Ranunculales</taxon>
        <taxon>Menispermaceae</taxon>
        <taxon>Menispermoideae</taxon>
        <taxon>Cissampelideae</taxon>
        <taxon>Stephania</taxon>
    </lineage>
</organism>